<dbReference type="GO" id="GO:0016020">
    <property type="term" value="C:membrane"/>
    <property type="evidence" value="ECO:0007669"/>
    <property type="project" value="UniProtKB-SubCell"/>
</dbReference>
<dbReference type="EMBL" id="OBEN01000002">
    <property type="protein sequence ID" value="SNZ13350.1"/>
    <property type="molecule type" value="Genomic_DNA"/>
</dbReference>
<dbReference type="RefSeq" id="WP_096601171.1">
    <property type="nucleotide sequence ID" value="NZ_OBEN01000002.1"/>
</dbReference>
<proteinExistence type="inferred from homology"/>
<dbReference type="InterPro" id="IPR007014">
    <property type="entry name" value="FUN14"/>
</dbReference>
<feature type="transmembrane region" description="Helical" evidence="6">
    <location>
        <begin position="71"/>
        <end position="94"/>
    </location>
</feature>
<keyword evidence="8" id="KW-1185">Reference proteome</keyword>
<feature type="transmembrane region" description="Helical" evidence="6">
    <location>
        <begin position="6"/>
        <end position="24"/>
    </location>
</feature>
<evidence type="ECO:0000313" key="7">
    <source>
        <dbReference type="EMBL" id="SNZ13350.1"/>
    </source>
</evidence>
<dbReference type="Pfam" id="PF04930">
    <property type="entry name" value="FUN14"/>
    <property type="match status" value="1"/>
</dbReference>
<organism evidence="7 8">
    <name type="scientific">Hydrogenobacter hydrogenophilus</name>
    <dbReference type="NCBI Taxonomy" id="35835"/>
    <lineage>
        <taxon>Bacteria</taxon>
        <taxon>Pseudomonadati</taxon>
        <taxon>Aquificota</taxon>
        <taxon>Aquificia</taxon>
        <taxon>Aquificales</taxon>
        <taxon>Aquificaceae</taxon>
        <taxon>Hydrogenobacter</taxon>
    </lineage>
</organism>
<protein>
    <submittedName>
        <fullName evidence="7">Uncharacterized membrane protein, Fun14 family</fullName>
    </submittedName>
</protein>
<comment type="similarity">
    <text evidence="2">Belongs to the FUN14 family.</text>
</comment>
<dbReference type="AlphaFoldDB" id="A0A285NV47"/>
<keyword evidence="3 6" id="KW-0812">Transmembrane</keyword>
<evidence type="ECO:0000256" key="2">
    <source>
        <dbReference type="ARBA" id="ARBA00009160"/>
    </source>
</evidence>
<keyword evidence="4 6" id="KW-1133">Transmembrane helix</keyword>
<comment type="subcellular location">
    <subcellularLocation>
        <location evidence="1">Membrane</location>
    </subcellularLocation>
</comment>
<dbReference type="Proteomes" id="UP000218627">
    <property type="component" value="Unassembled WGS sequence"/>
</dbReference>
<dbReference type="OrthoDB" id="15655at2"/>
<evidence type="ECO:0000256" key="5">
    <source>
        <dbReference type="ARBA" id="ARBA00023136"/>
    </source>
</evidence>
<evidence type="ECO:0000256" key="4">
    <source>
        <dbReference type="ARBA" id="ARBA00022989"/>
    </source>
</evidence>
<accession>A0A285NV47</accession>
<keyword evidence="5 6" id="KW-0472">Membrane</keyword>
<evidence type="ECO:0000313" key="8">
    <source>
        <dbReference type="Proteomes" id="UP000218627"/>
    </source>
</evidence>
<evidence type="ECO:0000256" key="1">
    <source>
        <dbReference type="ARBA" id="ARBA00004370"/>
    </source>
</evidence>
<evidence type="ECO:0000256" key="6">
    <source>
        <dbReference type="SAM" id="Phobius"/>
    </source>
</evidence>
<reference evidence="8" key="1">
    <citation type="submission" date="2017-09" db="EMBL/GenBank/DDBJ databases">
        <authorList>
            <person name="Varghese N."/>
            <person name="Submissions S."/>
        </authorList>
    </citation>
    <scope>NUCLEOTIDE SEQUENCE [LARGE SCALE GENOMIC DNA]</scope>
    <source>
        <strain evidence="8">DSM 2913</strain>
    </source>
</reference>
<sequence length="96" mass="10720">MSVEELVADLGYGGFAGFVVGFAVKRVLNIFLMLLGLYILSLLWLKSKGIIDIHWSAFLNIFKGMFEGFNSFIYGIVRQVAFSSAFLGGFYLGFKM</sequence>
<feature type="transmembrane region" description="Helical" evidence="6">
    <location>
        <begin position="31"/>
        <end position="51"/>
    </location>
</feature>
<name>A0A285NV47_9AQUI</name>
<evidence type="ECO:0000256" key="3">
    <source>
        <dbReference type="ARBA" id="ARBA00022692"/>
    </source>
</evidence>
<gene>
    <name evidence="7" type="ORF">SAMN06265353_0713</name>
</gene>